<dbReference type="InterPro" id="IPR050059">
    <property type="entry name" value="ATP_synthase_B_chain"/>
</dbReference>
<reference evidence="14" key="1">
    <citation type="submission" date="2021-02" db="EMBL/GenBank/DDBJ databases">
        <authorList>
            <person name="Dougan E. K."/>
            <person name="Rhodes N."/>
            <person name="Thang M."/>
            <person name="Chan C."/>
        </authorList>
    </citation>
    <scope>NUCLEOTIDE SEQUENCE</scope>
</reference>
<evidence type="ECO:0000256" key="3">
    <source>
        <dbReference type="ARBA" id="ARBA00022448"/>
    </source>
</evidence>
<evidence type="ECO:0000256" key="6">
    <source>
        <dbReference type="ARBA" id="ARBA00022781"/>
    </source>
</evidence>
<evidence type="ECO:0000256" key="8">
    <source>
        <dbReference type="ARBA" id="ARBA00023065"/>
    </source>
</evidence>
<dbReference type="AlphaFoldDB" id="A0A812KNI7"/>
<keyword evidence="5 11" id="KW-0812">Transmembrane</keyword>
<keyword evidence="9 13" id="KW-0472">Membrane</keyword>
<proteinExistence type="inferred from homology"/>
<dbReference type="EMBL" id="CAJNDS010000719">
    <property type="protein sequence ID" value="CAE7230202.1"/>
    <property type="molecule type" value="Genomic_DNA"/>
</dbReference>
<keyword evidence="4 11" id="KW-0138">CF(0)</keyword>
<name>A0A812KNI7_9DINO</name>
<dbReference type="OrthoDB" id="3819at2759"/>
<keyword evidence="15" id="KW-1185">Reference proteome</keyword>
<dbReference type="Proteomes" id="UP000604046">
    <property type="component" value="Unassembled WGS sequence"/>
</dbReference>
<keyword evidence="12" id="KW-0175">Coiled coil</keyword>
<feature type="transmembrane region" description="Helical" evidence="13">
    <location>
        <begin position="70"/>
        <end position="92"/>
    </location>
</feature>
<dbReference type="PANTHER" id="PTHR33445:SF2">
    <property type="entry name" value="ATP SYNTHASE SUBUNIT B', CHLOROPLASTIC"/>
    <property type="match status" value="1"/>
</dbReference>
<dbReference type="Pfam" id="PF00430">
    <property type="entry name" value="ATP-synt_B"/>
    <property type="match status" value="1"/>
</dbReference>
<dbReference type="InterPro" id="IPR002146">
    <property type="entry name" value="ATP_synth_b/b'su_bac/chlpt"/>
</dbReference>
<accession>A0A812KNI7</accession>
<keyword evidence="7 13" id="KW-1133">Transmembrane helix</keyword>
<feature type="transmembrane region" description="Helical" evidence="13">
    <location>
        <begin position="44"/>
        <end position="63"/>
    </location>
</feature>
<evidence type="ECO:0000256" key="11">
    <source>
        <dbReference type="RuleBase" id="RU003848"/>
    </source>
</evidence>
<gene>
    <name evidence="14" type="primary">atpF2</name>
    <name evidence="14" type="ORF">SNAT2548_LOCUS9331</name>
</gene>
<evidence type="ECO:0000256" key="7">
    <source>
        <dbReference type="ARBA" id="ARBA00022989"/>
    </source>
</evidence>
<comment type="function">
    <text evidence="10">F(1)F(0) ATP synthase produces ATP from ADP in the presence of a proton or sodium gradient. F-type ATPases consist of two structural domains, F(1) containing the extramembraneous catalytic core and F(0) containing the membrane proton channel, linked together by a central stalk and a peripheral stalk. During catalysis, ATP synthesis in the catalytic domain of F(1) is coupled via a rotary mechanism of the central stalk subunits to proton translocation.</text>
</comment>
<dbReference type="GO" id="GO:0046961">
    <property type="term" value="F:proton-transporting ATPase activity, rotational mechanism"/>
    <property type="evidence" value="ECO:0007669"/>
    <property type="project" value="TreeGrafter"/>
</dbReference>
<dbReference type="CDD" id="cd06503">
    <property type="entry name" value="ATP-synt_Fo_b"/>
    <property type="match status" value="1"/>
</dbReference>
<dbReference type="PANTHER" id="PTHR33445">
    <property type="entry name" value="ATP SYNTHASE SUBUNIT B', CHLOROPLASTIC"/>
    <property type="match status" value="1"/>
</dbReference>
<evidence type="ECO:0000256" key="1">
    <source>
        <dbReference type="ARBA" id="ARBA00004167"/>
    </source>
</evidence>
<dbReference type="HAMAP" id="MF_01398">
    <property type="entry name" value="ATP_synth_b_bprime"/>
    <property type="match status" value="1"/>
</dbReference>
<evidence type="ECO:0000256" key="12">
    <source>
        <dbReference type="SAM" id="Coils"/>
    </source>
</evidence>
<protein>
    <submittedName>
        <fullName evidence="14">AtpF2 protein</fullName>
    </submittedName>
</protein>
<keyword evidence="6 11" id="KW-0375">Hydrogen ion transport</keyword>
<evidence type="ECO:0000256" key="13">
    <source>
        <dbReference type="SAM" id="Phobius"/>
    </source>
</evidence>
<keyword evidence="3 11" id="KW-0813">Transport</keyword>
<feature type="coiled-coil region" evidence="12">
    <location>
        <begin position="95"/>
        <end position="165"/>
    </location>
</feature>
<evidence type="ECO:0000256" key="9">
    <source>
        <dbReference type="ARBA" id="ARBA00023136"/>
    </source>
</evidence>
<evidence type="ECO:0000256" key="4">
    <source>
        <dbReference type="ARBA" id="ARBA00022547"/>
    </source>
</evidence>
<evidence type="ECO:0000256" key="5">
    <source>
        <dbReference type="ARBA" id="ARBA00022692"/>
    </source>
</evidence>
<evidence type="ECO:0000313" key="15">
    <source>
        <dbReference type="Proteomes" id="UP000604046"/>
    </source>
</evidence>
<comment type="similarity">
    <text evidence="2 11">Belongs to the ATPase B chain family.</text>
</comment>
<comment type="subcellular location">
    <subcellularLocation>
        <location evidence="1">Membrane</location>
        <topology evidence="1">Single-pass membrane protein</topology>
    </subcellularLocation>
</comment>
<evidence type="ECO:0000256" key="10">
    <source>
        <dbReference type="ARBA" id="ARBA00025198"/>
    </source>
</evidence>
<evidence type="ECO:0000313" key="14">
    <source>
        <dbReference type="EMBL" id="CAE7230202.1"/>
    </source>
</evidence>
<dbReference type="GO" id="GO:0045259">
    <property type="term" value="C:proton-transporting ATP synthase complex"/>
    <property type="evidence" value="ECO:0007669"/>
    <property type="project" value="UniProtKB-KW"/>
</dbReference>
<sequence length="206" mass="21823">MARSRSSILASAALAAGLLAFLWSMDFGFVAPRGSIINQAPSQAVVAGSAALLAAAPMPAYAGGMFDFGLTLPFVAGSFLLLMAVLNALFYAPVSEEVEERNAKLLQTLSEATDMLAEADEMQVQYTAEIKEAREKAAKELADAREKTEAAIESQMKAAAEAREKKAADVRVKLSTEMESKISAAESDIVKRKDDFVKATLAGVGL</sequence>
<comment type="caution">
    <text evidence="14">The sequence shown here is derived from an EMBL/GenBank/DDBJ whole genome shotgun (WGS) entry which is preliminary data.</text>
</comment>
<organism evidence="14 15">
    <name type="scientific">Symbiodinium natans</name>
    <dbReference type="NCBI Taxonomy" id="878477"/>
    <lineage>
        <taxon>Eukaryota</taxon>
        <taxon>Sar</taxon>
        <taxon>Alveolata</taxon>
        <taxon>Dinophyceae</taxon>
        <taxon>Suessiales</taxon>
        <taxon>Symbiodiniaceae</taxon>
        <taxon>Symbiodinium</taxon>
    </lineage>
</organism>
<keyword evidence="8 11" id="KW-0406">Ion transport</keyword>
<evidence type="ECO:0000256" key="2">
    <source>
        <dbReference type="ARBA" id="ARBA00005513"/>
    </source>
</evidence>
<dbReference type="GO" id="GO:0015986">
    <property type="term" value="P:proton motive force-driven ATP synthesis"/>
    <property type="evidence" value="ECO:0007669"/>
    <property type="project" value="InterPro"/>
</dbReference>